<dbReference type="EMBL" id="JACSQL010000002">
    <property type="protein sequence ID" value="MBD7967445.1"/>
    <property type="molecule type" value="Genomic_DNA"/>
</dbReference>
<sequence>MTDFPFTRADLIITTRLQEAFGTEVELEEANGKSVPYKLLAEFEVQGQGYAVLQSLTSKNEEYELLRVEITAEGHPELHTIEDDEEWENIAELYDEWSLPDDQG</sequence>
<dbReference type="Pfam" id="PF06949">
    <property type="entry name" value="DUF1292"/>
    <property type="match status" value="1"/>
</dbReference>
<dbReference type="RefSeq" id="WP_191798719.1">
    <property type="nucleotide sequence ID" value="NZ_JACSQL010000002.1"/>
</dbReference>
<protein>
    <submittedName>
        <fullName evidence="1">DUF1292 domain-containing protein</fullName>
    </submittedName>
</protein>
<gene>
    <name evidence="1" type="ORF">H9647_05180</name>
</gene>
<comment type="caution">
    <text evidence="1">The sequence shown here is derived from an EMBL/GenBank/DDBJ whole genome shotgun (WGS) entry which is preliminary data.</text>
</comment>
<evidence type="ECO:0000313" key="2">
    <source>
        <dbReference type="Proteomes" id="UP000608071"/>
    </source>
</evidence>
<dbReference type="Proteomes" id="UP000608071">
    <property type="component" value="Unassembled WGS sequence"/>
</dbReference>
<name>A0ABR8SVD3_9BACL</name>
<keyword evidence="2" id="KW-1185">Reference proteome</keyword>
<dbReference type="InterPro" id="IPR009711">
    <property type="entry name" value="UPF0473"/>
</dbReference>
<evidence type="ECO:0000313" key="1">
    <source>
        <dbReference type="EMBL" id="MBD7967445.1"/>
    </source>
</evidence>
<accession>A0ABR8SVD3</accession>
<proteinExistence type="predicted"/>
<organism evidence="1 2">
    <name type="scientific">Paenibacillus gallinarum</name>
    <dbReference type="NCBI Taxonomy" id="2762232"/>
    <lineage>
        <taxon>Bacteria</taxon>
        <taxon>Bacillati</taxon>
        <taxon>Bacillota</taxon>
        <taxon>Bacilli</taxon>
        <taxon>Bacillales</taxon>
        <taxon>Paenibacillaceae</taxon>
        <taxon>Paenibacillus</taxon>
    </lineage>
</organism>
<reference evidence="1 2" key="1">
    <citation type="submission" date="2020-08" db="EMBL/GenBank/DDBJ databases">
        <title>A Genomic Blueprint of the Chicken Gut Microbiome.</title>
        <authorList>
            <person name="Gilroy R."/>
            <person name="Ravi A."/>
            <person name="Getino M."/>
            <person name="Pursley I."/>
            <person name="Horton D.L."/>
            <person name="Alikhan N.-F."/>
            <person name="Baker D."/>
            <person name="Gharbi K."/>
            <person name="Hall N."/>
            <person name="Watson M."/>
            <person name="Adriaenssens E.M."/>
            <person name="Foster-Nyarko E."/>
            <person name="Jarju S."/>
            <person name="Secka A."/>
            <person name="Antonio M."/>
            <person name="Oren A."/>
            <person name="Chaudhuri R."/>
            <person name="La Ragione R.M."/>
            <person name="Hildebrand F."/>
            <person name="Pallen M.J."/>
        </authorList>
    </citation>
    <scope>NUCLEOTIDE SEQUENCE [LARGE SCALE GENOMIC DNA]</scope>
    <source>
        <strain evidence="1 2">Sa2BVA9</strain>
    </source>
</reference>